<evidence type="ECO:0000313" key="4">
    <source>
        <dbReference type="Proteomes" id="UP000623467"/>
    </source>
</evidence>
<feature type="coiled-coil region" evidence="1">
    <location>
        <begin position="35"/>
        <end position="62"/>
    </location>
</feature>
<comment type="caution">
    <text evidence="3">The sequence shown here is derived from an EMBL/GenBank/DDBJ whole genome shotgun (WGS) entry which is preliminary data.</text>
</comment>
<evidence type="ECO:0000313" key="3">
    <source>
        <dbReference type="EMBL" id="KAF7374285.1"/>
    </source>
</evidence>
<dbReference type="Proteomes" id="UP000623467">
    <property type="component" value="Unassembled WGS sequence"/>
</dbReference>
<reference evidence="3" key="1">
    <citation type="submission" date="2020-05" db="EMBL/GenBank/DDBJ databases">
        <title>Mycena genomes resolve the evolution of fungal bioluminescence.</title>
        <authorList>
            <person name="Tsai I.J."/>
        </authorList>
    </citation>
    <scope>NUCLEOTIDE SEQUENCE</scope>
    <source>
        <strain evidence="3">160909Yilan</strain>
    </source>
</reference>
<organism evidence="3 4">
    <name type="scientific">Mycena sanguinolenta</name>
    <dbReference type="NCBI Taxonomy" id="230812"/>
    <lineage>
        <taxon>Eukaryota</taxon>
        <taxon>Fungi</taxon>
        <taxon>Dikarya</taxon>
        <taxon>Basidiomycota</taxon>
        <taxon>Agaricomycotina</taxon>
        <taxon>Agaricomycetes</taxon>
        <taxon>Agaricomycetidae</taxon>
        <taxon>Agaricales</taxon>
        <taxon>Marasmiineae</taxon>
        <taxon>Mycenaceae</taxon>
        <taxon>Mycena</taxon>
    </lineage>
</organism>
<evidence type="ECO:0000256" key="2">
    <source>
        <dbReference type="SAM" id="MobiDB-lite"/>
    </source>
</evidence>
<feature type="region of interest" description="Disordered" evidence="2">
    <location>
        <begin position="529"/>
        <end position="556"/>
    </location>
</feature>
<dbReference type="EMBL" id="JACAZH010000002">
    <property type="protein sequence ID" value="KAF7374285.1"/>
    <property type="molecule type" value="Genomic_DNA"/>
</dbReference>
<sequence length="556" mass="61940">MARIPFDDILNTNVVPSDAECQRIHDLLAGPRKDLSDLMGEIARIQAELDQLTKKRVDLEDFIHAHEALLSPMRRLPDDTLRDLFLASLPCGRCATLSAVDPPLLLCHICQRWRRLALSTPGLWASLHIALPPIDDSRTAQSPKLREIDDAVQAWLSRSGSLPISISFVVHGSGSGHYPIQQLLDVFTQHSRRWKSIRFDFPTHNLLAGFEALSPADVPLLRSAIISGFESTRLGGFSSKAEGRPYLSFLGAPTLDSLSILHGNYDSLVVRWDALQHVSFQMIGLWADRALELLRQCPALETCTLFIDTFPPRSDAVVSQPCHLPHLKRLSVMDIGLMTEFFQYLVIPNLRCLEYTYWGRATSPGLLPCFFILPSASCLESLHLRVNTMTTDALAAGLRLVPTLRELRLSGEPPILNTGSKFPEYDPGLIPLLTPNSTTLEDAVLCPHLQHITLLRFSAMTDAALLAFLLARTDPSLPTGTRLTSARVHISRPPDTDSNITFTPTLQQRMADGLQLSLEYRVSPREQLPRSSFPISRTSANQDDSHDWDPVHTSWV</sequence>
<proteinExistence type="predicted"/>
<keyword evidence="4" id="KW-1185">Reference proteome</keyword>
<gene>
    <name evidence="3" type="ORF">MSAN_00311600</name>
</gene>
<dbReference type="AlphaFoldDB" id="A0A8H6ZER0"/>
<dbReference type="Gene3D" id="3.80.10.10">
    <property type="entry name" value="Ribonuclease Inhibitor"/>
    <property type="match status" value="1"/>
</dbReference>
<dbReference type="SUPFAM" id="SSF52047">
    <property type="entry name" value="RNI-like"/>
    <property type="match status" value="1"/>
</dbReference>
<feature type="compositionally biased region" description="Polar residues" evidence="2">
    <location>
        <begin position="529"/>
        <end position="542"/>
    </location>
</feature>
<dbReference type="OrthoDB" id="3063971at2759"/>
<accession>A0A8H6ZER0</accession>
<protein>
    <recommendedName>
        <fullName evidence="5">F-box domain-containing protein</fullName>
    </recommendedName>
</protein>
<evidence type="ECO:0000256" key="1">
    <source>
        <dbReference type="SAM" id="Coils"/>
    </source>
</evidence>
<keyword evidence="1" id="KW-0175">Coiled coil</keyword>
<dbReference type="InterPro" id="IPR032675">
    <property type="entry name" value="LRR_dom_sf"/>
</dbReference>
<name>A0A8H6ZER0_9AGAR</name>
<evidence type="ECO:0008006" key="5">
    <source>
        <dbReference type="Google" id="ProtNLM"/>
    </source>
</evidence>